<name>A0ABS5ARD0_9PSEU</name>
<evidence type="ECO:0000313" key="2">
    <source>
        <dbReference type="Proteomes" id="UP001519363"/>
    </source>
</evidence>
<dbReference type="Proteomes" id="UP001519363">
    <property type="component" value="Unassembled WGS sequence"/>
</dbReference>
<reference evidence="1 2" key="1">
    <citation type="submission" date="2021-03" db="EMBL/GenBank/DDBJ databases">
        <title>Sequencing the genomes of 1000 actinobacteria strains.</title>
        <authorList>
            <person name="Klenk H.-P."/>
        </authorList>
    </citation>
    <scope>NUCLEOTIDE SEQUENCE [LARGE SCALE GENOMIC DNA]</scope>
    <source>
        <strain evidence="1 2">DSM 44580</strain>
    </source>
</reference>
<dbReference type="RefSeq" id="WP_143342385.1">
    <property type="nucleotide sequence ID" value="NZ_JAGIOO010000001.1"/>
</dbReference>
<evidence type="ECO:0000313" key="1">
    <source>
        <dbReference type="EMBL" id="MBP2479129.1"/>
    </source>
</evidence>
<accession>A0ABS5ARD0</accession>
<dbReference type="EMBL" id="JAGIOO010000001">
    <property type="protein sequence ID" value="MBP2479129.1"/>
    <property type="molecule type" value="Genomic_DNA"/>
</dbReference>
<keyword evidence="2" id="KW-1185">Reference proteome</keyword>
<organism evidence="1 2">
    <name type="scientific">Crossiella equi</name>
    <dbReference type="NCBI Taxonomy" id="130796"/>
    <lineage>
        <taxon>Bacteria</taxon>
        <taxon>Bacillati</taxon>
        <taxon>Actinomycetota</taxon>
        <taxon>Actinomycetes</taxon>
        <taxon>Pseudonocardiales</taxon>
        <taxon>Pseudonocardiaceae</taxon>
        <taxon>Crossiella</taxon>
    </lineage>
</organism>
<proteinExistence type="predicted"/>
<protein>
    <submittedName>
        <fullName evidence="1">Uncharacterized protein</fullName>
    </submittedName>
</protein>
<sequence length="82" mass="8784">MSETQSDLDMDLALSVCDDSVIKVERWEDGHILTFAGKSQRIAVILGASDLPRLFEKLEPFARDHEDGGKVGAPAGVSNVAG</sequence>
<comment type="caution">
    <text evidence="1">The sequence shown here is derived from an EMBL/GenBank/DDBJ whole genome shotgun (WGS) entry which is preliminary data.</text>
</comment>
<gene>
    <name evidence="1" type="ORF">JOF53_008001</name>
</gene>